<gene>
    <name evidence="1" type="ORF">PPTG_04548</name>
</gene>
<dbReference type="Proteomes" id="UP000018817">
    <property type="component" value="Unassembled WGS sequence"/>
</dbReference>
<proteinExistence type="predicted"/>
<organism evidence="1 2">
    <name type="scientific">Phytophthora nicotianae (strain INRA-310)</name>
    <name type="common">Phytophthora parasitica</name>
    <dbReference type="NCBI Taxonomy" id="761204"/>
    <lineage>
        <taxon>Eukaryota</taxon>
        <taxon>Sar</taxon>
        <taxon>Stramenopiles</taxon>
        <taxon>Oomycota</taxon>
        <taxon>Peronosporomycetes</taxon>
        <taxon>Peronosporales</taxon>
        <taxon>Peronosporaceae</taxon>
        <taxon>Phytophthora</taxon>
    </lineage>
</organism>
<evidence type="ECO:0000313" key="2">
    <source>
        <dbReference type="Proteomes" id="UP000018817"/>
    </source>
</evidence>
<reference evidence="1 2" key="2">
    <citation type="submission" date="2013-11" db="EMBL/GenBank/DDBJ databases">
        <title>The Genome Sequence of Phytophthora parasitica INRA-310.</title>
        <authorList>
            <consortium name="The Broad Institute Genomics Platform"/>
            <person name="Russ C."/>
            <person name="Tyler B."/>
            <person name="Panabieres F."/>
            <person name="Shan W."/>
            <person name="Tripathy S."/>
            <person name="Grunwald N."/>
            <person name="Machado M."/>
            <person name="Johnson C.S."/>
            <person name="Arredondo F."/>
            <person name="Hong C."/>
            <person name="Coffey M."/>
            <person name="Young S.K."/>
            <person name="Zeng Q."/>
            <person name="Gargeya S."/>
            <person name="Fitzgerald M."/>
            <person name="Abouelleil A."/>
            <person name="Alvarado L."/>
            <person name="Chapman S.B."/>
            <person name="Gainer-Dewar J."/>
            <person name="Goldberg J."/>
            <person name="Griggs A."/>
            <person name="Gujja S."/>
            <person name="Hansen M."/>
            <person name="Howarth C."/>
            <person name="Imamovic A."/>
            <person name="Ireland A."/>
            <person name="Larimer J."/>
            <person name="McCowan C."/>
            <person name="Murphy C."/>
            <person name="Pearson M."/>
            <person name="Poon T.W."/>
            <person name="Priest M."/>
            <person name="Roberts A."/>
            <person name="Saif S."/>
            <person name="Shea T."/>
            <person name="Sykes S."/>
            <person name="Wortman J."/>
            <person name="Nusbaum C."/>
            <person name="Birren B."/>
        </authorList>
    </citation>
    <scope>NUCLEOTIDE SEQUENCE [LARGE SCALE GENOMIC DNA]</scope>
    <source>
        <strain evidence="1 2">INRA-310</strain>
    </source>
</reference>
<dbReference type="AlphaFoldDB" id="W2R136"/>
<evidence type="ECO:0000313" key="1">
    <source>
        <dbReference type="EMBL" id="ETN19157.1"/>
    </source>
</evidence>
<dbReference type="EMBL" id="KI669565">
    <property type="protein sequence ID" value="ETN19157.1"/>
    <property type="molecule type" value="Genomic_DNA"/>
</dbReference>
<dbReference type="VEuPathDB" id="FungiDB:PPTG_04548"/>
<sequence length="127" mass="14586">MPNAAPWSHEEDIRLCRAYTNISEDDCISTDQDVTHFWDRIHQTYTQLGEDYKKTRVCKADGRSLTLPYNPPAWPWFNLKHTVAGQTKNIRLAAISFTAKREQLNANALCEHEEAVKSGRAKSKRNP</sequence>
<dbReference type="RefSeq" id="XP_008895042.1">
    <property type="nucleotide sequence ID" value="XM_008896794.1"/>
</dbReference>
<protein>
    <submittedName>
        <fullName evidence="1">Uncharacterized protein</fullName>
    </submittedName>
</protein>
<dbReference type="GeneID" id="20174636"/>
<name>W2R136_PHYN3</name>
<reference evidence="2" key="1">
    <citation type="submission" date="2011-12" db="EMBL/GenBank/DDBJ databases">
        <authorList>
            <consortium name="The Broad Institute Genome Sequencing Platform"/>
            <person name="Russ C."/>
            <person name="Tyler B."/>
            <person name="Panabieres F."/>
            <person name="Shan W."/>
            <person name="Tripathy S."/>
            <person name="Grunwald N."/>
            <person name="Machado M."/>
            <person name="Young S.K."/>
            <person name="Zeng Q."/>
            <person name="Gargeya S."/>
            <person name="Fitzgerald M."/>
            <person name="Haas B."/>
            <person name="Abouelleil A."/>
            <person name="Alvarado L."/>
            <person name="Arachchi H.M."/>
            <person name="Berlin A."/>
            <person name="Chapman S.B."/>
            <person name="Gearin G."/>
            <person name="Goldberg J."/>
            <person name="Griggs A."/>
            <person name="Gujja S."/>
            <person name="Hansen M."/>
            <person name="Heiman D."/>
            <person name="Howarth C."/>
            <person name="Larimer J."/>
            <person name="Lui A."/>
            <person name="MacDonald P.J.P."/>
            <person name="McCowen C."/>
            <person name="Montmayeur A."/>
            <person name="Murphy C."/>
            <person name="Neiman D."/>
            <person name="Pearson M."/>
            <person name="Priest M."/>
            <person name="Roberts A."/>
            <person name="Saif S."/>
            <person name="Shea T."/>
            <person name="Sisk P."/>
            <person name="Stolte C."/>
            <person name="Sykes S."/>
            <person name="Wortman J."/>
            <person name="Nusbaum C."/>
            <person name="Birren B."/>
        </authorList>
    </citation>
    <scope>NUCLEOTIDE SEQUENCE [LARGE SCALE GENOMIC DNA]</scope>
    <source>
        <strain evidence="2">INRA-310</strain>
    </source>
</reference>
<accession>W2R136</accession>